<dbReference type="HOGENOM" id="CLU_026974_2_0_6"/>
<organism evidence="3 4">
    <name type="scientific">Methylomonas methanica (strain DSM 25384 / MC09)</name>
    <dbReference type="NCBI Taxonomy" id="857087"/>
    <lineage>
        <taxon>Bacteria</taxon>
        <taxon>Pseudomonadati</taxon>
        <taxon>Pseudomonadota</taxon>
        <taxon>Gammaproteobacteria</taxon>
        <taxon>Methylococcales</taxon>
        <taxon>Methylococcaceae</taxon>
        <taxon>Methylomonas</taxon>
    </lineage>
</organism>
<dbReference type="KEGG" id="mmt:Metme_4161"/>
<name>G0A192_METMM</name>
<dbReference type="Proteomes" id="UP000008888">
    <property type="component" value="Chromosome"/>
</dbReference>
<dbReference type="SUPFAM" id="SSF53850">
    <property type="entry name" value="Periplasmic binding protein-like II"/>
    <property type="match status" value="1"/>
</dbReference>
<dbReference type="AlphaFoldDB" id="G0A192"/>
<dbReference type="CDD" id="cd13518">
    <property type="entry name" value="PBP2_Fe3_thiamine_like"/>
    <property type="match status" value="1"/>
</dbReference>
<gene>
    <name evidence="3" type="ordered locus">Metme_4161</name>
</gene>
<feature type="chain" id="PRO_5003396306" evidence="2">
    <location>
        <begin position="21"/>
        <end position="332"/>
    </location>
</feature>
<evidence type="ECO:0000256" key="1">
    <source>
        <dbReference type="ARBA" id="ARBA00022729"/>
    </source>
</evidence>
<evidence type="ECO:0000313" key="3">
    <source>
        <dbReference type="EMBL" id="AEG02512.1"/>
    </source>
</evidence>
<dbReference type="RefSeq" id="WP_013820727.1">
    <property type="nucleotide sequence ID" value="NC_015572.1"/>
</dbReference>
<protein>
    <submittedName>
        <fullName evidence="3">Extracellular solute-binding protein family 1</fullName>
    </submittedName>
</protein>
<dbReference type="PANTHER" id="PTHR30006">
    <property type="entry name" value="THIAMINE-BINDING PERIPLASMIC PROTEIN-RELATED"/>
    <property type="match status" value="1"/>
</dbReference>
<dbReference type="PANTHER" id="PTHR30006:SF24">
    <property type="entry name" value="SLL0237 PROTEIN"/>
    <property type="match status" value="1"/>
</dbReference>
<dbReference type="PIRSF" id="PIRSF002825">
    <property type="entry name" value="CfbpA"/>
    <property type="match status" value="1"/>
</dbReference>
<keyword evidence="1 2" id="KW-0732">Signal</keyword>
<feature type="signal peptide" evidence="2">
    <location>
        <begin position="1"/>
        <end position="20"/>
    </location>
</feature>
<evidence type="ECO:0000313" key="4">
    <source>
        <dbReference type="Proteomes" id="UP000008888"/>
    </source>
</evidence>
<accession>G0A192</accession>
<dbReference type="EMBL" id="CP002738">
    <property type="protein sequence ID" value="AEG02512.1"/>
    <property type="molecule type" value="Genomic_DNA"/>
</dbReference>
<reference evidence="3 4" key="1">
    <citation type="journal article" date="2011" name="J. Bacteriol.">
        <title>Complete Genome Sequence of the Aerobic Marine Methanotroph Methylomonas methanica MC09.</title>
        <authorList>
            <person name="Boden R."/>
            <person name="Cunliffe M."/>
            <person name="Scanlan J."/>
            <person name="Moussard H."/>
            <person name="Kits K.D."/>
            <person name="Klotz M.G."/>
            <person name="Jetten M.S."/>
            <person name="Vuilleumier S."/>
            <person name="Han J."/>
            <person name="Peters L."/>
            <person name="Mikhailova N."/>
            <person name="Teshima H."/>
            <person name="Tapia R."/>
            <person name="Kyrpides N."/>
            <person name="Ivanova N."/>
            <person name="Pagani I."/>
            <person name="Cheng J.F."/>
            <person name="Goodwin L."/>
            <person name="Han C."/>
            <person name="Hauser L."/>
            <person name="Land M.L."/>
            <person name="Lapidus A."/>
            <person name="Lucas S."/>
            <person name="Pitluck S."/>
            <person name="Woyke T."/>
            <person name="Stein L."/>
            <person name="Murrell J.C."/>
        </authorList>
    </citation>
    <scope>NUCLEOTIDE SEQUENCE [LARGE SCALE GENOMIC DNA]</scope>
    <source>
        <strain evidence="3 4">MC09</strain>
    </source>
</reference>
<reference key="2">
    <citation type="submission" date="2011-05" db="EMBL/GenBank/DDBJ databases">
        <title>Complete genome sequence of the aerobic marine methanotroph Methylomonas methanica MC09.</title>
        <authorList>
            <person name="Boden R."/>
            <person name="Cunliffe M."/>
            <person name="Scanlan J."/>
            <person name="Moussard H."/>
            <person name="Kits K.D."/>
            <person name="Klotz M."/>
            <person name="Jetten M."/>
            <person name="Vuilleumier S."/>
            <person name="Han J."/>
            <person name="Peters L."/>
            <person name="Mikhailova N."/>
            <person name="Teshima H."/>
            <person name="Tapia R."/>
            <person name="Kyrpides N."/>
            <person name="Ivanova N."/>
            <person name="Pagani I."/>
            <person name="Cheng J.-F."/>
            <person name="Goodwin L."/>
            <person name="Han C."/>
            <person name="Hauser L."/>
            <person name="Land M."/>
            <person name="Lapidus A."/>
            <person name="Lucas S."/>
            <person name="Pitluck S."/>
            <person name="Woyke T."/>
            <person name="Stein L.Y."/>
            <person name="Murrell C."/>
        </authorList>
    </citation>
    <scope>NUCLEOTIDE SEQUENCE</scope>
    <source>
        <strain>MC09</strain>
    </source>
</reference>
<keyword evidence="4" id="KW-1185">Reference proteome</keyword>
<dbReference type="Gene3D" id="3.40.190.10">
    <property type="entry name" value="Periplasmic binding protein-like II"/>
    <property type="match status" value="2"/>
</dbReference>
<sequence length="332" mass="36697">MKILARFLLIICSWAGTAHADEVVVYTSLDQVFSEPVLQAFERRTGIKVKAVYDVEASKTTGLVNRLIAEKSHPNADVFWNSEIGRTLILKRMGVLSPYVSPSSTAIPARFKDVDGYWTGFAARARVLIVNTQLVDNSETPKSIFDLTQSKWHGKVVMGYPLFGTTSTHVAALFALLGEDKAKNYLSDMYKNGVQIVDGNSVSRDMVVAGSEAIGFTDTDDVYSAIKAKKNVAMVYPDQDGIGSLLIPNTVSLISNAPHLDAGRQLIDYLLSEEVESALAFSESMQIPLREHVKKPEYVPSLSSLHTMNLDYQSIADRMESAFIFSRQLFSR</sequence>
<reference evidence="4" key="3">
    <citation type="submission" date="2011-05" db="EMBL/GenBank/DDBJ databases">
        <title>Complete sequence of Methylomonas methanica MC09.</title>
        <authorList>
            <consortium name="US DOE Joint Genome Institute"/>
            <person name="Lucas S."/>
            <person name="Han J."/>
            <person name="Lapidus A."/>
            <person name="Cheng J.-F."/>
            <person name="Goodwin L."/>
            <person name="Pitluck S."/>
            <person name="Peters L."/>
            <person name="Mikhailova N."/>
            <person name="Teshima H."/>
            <person name="Han C."/>
            <person name="Tapia R."/>
            <person name="Land M."/>
            <person name="Hauser L."/>
            <person name="Kyrpides N."/>
            <person name="Ivanova N."/>
            <person name="Pagani I."/>
            <person name="Stein L."/>
            <person name="Woyke T."/>
        </authorList>
    </citation>
    <scope>NUCLEOTIDE SEQUENCE [LARGE SCALE GENOMIC DNA]</scope>
    <source>
        <strain evidence="4">MC09</strain>
    </source>
</reference>
<proteinExistence type="predicted"/>
<dbReference type="OrthoDB" id="9769567at2"/>
<evidence type="ECO:0000256" key="2">
    <source>
        <dbReference type="SAM" id="SignalP"/>
    </source>
</evidence>
<dbReference type="InterPro" id="IPR006059">
    <property type="entry name" value="SBP"/>
</dbReference>
<dbReference type="InterPro" id="IPR026045">
    <property type="entry name" value="Ferric-bd"/>
</dbReference>
<dbReference type="Pfam" id="PF13416">
    <property type="entry name" value="SBP_bac_8"/>
    <property type="match status" value="1"/>
</dbReference>
<dbReference type="STRING" id="857087.Metme_4161"/>
<dbReference type="eggNOG" id="COG1840">
    <property type="taxonomic scope" value="Bacteria"/>
</dbReference>